<feature type="domain" description="RNA polymerase sigma-70 ECF-like HTH" evidence="1">
    <location>
        <begin position="20"/>
        <end position="179"/>
    </location>
</feature>
<sequence length="181" mass="19681">MNDTPDENAADDAGPVPASLDEQIYAQLRAIARRQLARWGNAATTSPTTIVHEAWMRLAGNGGEFWADRGHFLAVASRAMRQLLVDKARRRLAAKRGAGAVHLDNAELAGDDPLARATVLNVDSALAALERHDEVLARVVECRFFAGLTTAETALALGRSVRTVERDWARARAYLVLALQD</sequence>
<dbReference type="InterPro" id="IPR013324">
    <property type="entry name" value="RNA_pol_sigma_r3/r4-like"/>
</dbReference>
<evidence type="ECO:0000259" key="1">
    <source>
        <dbReference type="Pfam" id="PF07638"/>
    </source>
</evidence>
<dbReference type="OrthoDB" id="128473at2"/>
<accession>A0A2P6MCN9</accession>
<dbReference type="Gene3D" id="1.10.10.10">
    <property type="entry name" value="Winged helix-like DNA-binding domain superfamily/Winged helix DNA-binding domain"/>
    <property type="match status" value="1"/>
</dbReference>
<name>A0A2P6MCN9_9GAMM</name>
<keyword evidence="3" id="KW-1185">Reference proteome</keyword>
<organism evidence="2 3">
    <name type="scientific">Arenimonas caeni</name>
    <dbReference type="NCBI Taxonomy" id="2058085"/>
    <lineage>
        <taxon>Bacteria</taxon>
        <taxon>Pseudomonadati</taxon>
        <taxon>Pseudomonadota</taxon>
        <taxon>Gammaproteobacteria</taxon>
        <taxon>Lysobacterales</taxon>
        <taxon>Lysobacteraceae</taxon>
        <taxon>Arenimonas</taxon>
    </lineage>
</organism>
<dbReference type="InterPro" id="IPR011517">
    <property type="entry name" value="RNA_pol_sigma70_ECF-like"/>
</dbReference>
<dbReference type="EMBL" id="PVLF01000001">
    <property type="protein sequence ID" value="PRH83765.1"/>
    <property type="molecule type" value="Genomic_DNA"/>
</dbReference>
<evidence type="ECO:0000313" key="2">
    <source>
        <dbReference type="EMBL" id="PRH83765.1"/>
    </source>
</evidence>
<protein>
    <submittedName>
        <fullName evidence="2">RNA polymerase subunit sigma</fullName>
    </submittedName>
</protein>
<dbReference type="NCBIfam" id="TIGR02999">
    <property type="entry name" value="Sig-70_X6"/>
    <property type="match status" value="1"/>
</dbReference>
<dbReference type="Proteomes" id="UP000241736">
    <property type="component" value="Unassembled WGS sequence"/>
</dbReference>
<dbReference type="InterPro" id="IPR036388">
    <property type="entry name" value="WH-like_DNA-bd_sf"/>
</dbReference>
<dbReference type="AlphaFoldDB" id="A0A2P6MCN9"/>
<dbReference type="InterPro" id="IPR053812">
    <property type="entry name" value="HTH_Sigma70_ECF-like"/>
</dbReference>
<gene>
    <name evidence="2" type="ORF">C6N40_01080</name>
</gene>
<dbReference type="RefSeq" id="WP_106989152.1">
    <property type="nucleotide sequence ID" value="NZ_JAVEVW010000072.1"/>
</dbReference>
<dbReference type="SUPFAM" id="SSF88659">
    <property type="entry name" value="Sigma3 and sigma4 domains of RNA polymerase sigma factors"/>
    <property type="match status" value="1"/>
</dbReference>
<comment type="caution">
    <text evidence="2">The sequence shown here is derived from an EMBL/GenBank/DDBJ whole genome shotgun (WGS) entry which is preliminary data.</text>
</comment>
<dbReference type="Pfam" id="PF07638">
    <property type="entry name" value="Sigma70_ECF"/>
    <property type="match status" value="1"/>
</dbReference>
<reference evidence="2 3" key="1">
    <citation type="submission" date="2018-03" db="EMBL/GenBank/DDBJ databases">
        <title>Arenimonas caeni sp. nov., isolated from activated sludge.</title>
        <authorList>
            <person name="Liu H."/>
        </authorList>
    </citation>
    <scope>NUCLEOTIDE SEQUENCE [LARGE SCALE GENOMIC DNA]</scope>
    <source>
        <strain evidence="3">z29</strain>
    </source>
</reference>
<proteinExistence type="predicted"/>
<evidence type="ECO:0000313" key="3">
    <source>
        <dbReference type="Proteomes" id="UP000241736"/>
    </source>
</evidence>